<keyword evidence="1" id="KW-1133">Transmembrane helix</keyword>
<reference evidence="3 5" key="2">
    <citation type="journal article" date="2018" name="Microb. Genom.">
        <title>Deciphering the unexplored Leptospira diversity from soils uncovers genomic evolution to virulence.</title>
        <authorList>
            <person name="Thibeaux R."/>
            <person name="Iraola G."/>
            <person name="Ferres I."/>
            <person name="Bierque E."/>
            <person name="Girault D."/>
            <person name="Soupe-Gilbert M.E."/>
            <person name="Picardeau M."/>
            <person name="Goarant C."/>
        </authorList>
    </citation>
    <scope>NUCLEOTIDE SEQUENCE [LARGE SCALE GENOMIC DNA]</scope>
    <source>
        <strain evidence="3 5">ATI7-C-A5</strain>
    </source>
</reference>
<dbReference type="Pfam" id="PF07228">
    <property type="entry name" value="SpoIIE"/>
    <property type="match status" value="1"/>
</dbReference>
<dbReference type="Pfam" id="PF07695">
    <property type="entry name" value="7TMR-DISM_7TM"/>
    <property type="match status" value="1"/>
</dbReference>
<organism evidence="4">
    <name type="scientific">Leptospira ellisii</name>
    <dbReference type="NCBI Taxonomy" id="2023197"/>
    <lineage>
        <taxon>Bacteria</taxon>
        <taxon>Pseudomonadati</taxon>
        <taxon>Spirochaetota</taxon>
        <taxon>Spirochaetia</taxon>
        <taxon>Leptospirales</taxon>
        <taxon>Leptospiraceae</taxon>
        <taxon>Leptospira</taxon>
    </lineage>
</organism>
<gene>
    <name evidence="3" type="ORF">CH379_005420</name>
    <name evidence="4" type="ORF">CH379_09245</name>
</gene>
<dbReference type="InterPro" id="IPR011623">
    <property type="entry name" value="7TMR_DISM_rcpt_extracell_dom1"/>
</dbReference>
<sequence>MYSKIILFLSISAFQSGCVKTEFSTFETENALFEPSAKSPKDQNALGEIDLARSWELYRFPVDEPSDSDLKTESYETGPWAEIDLPRNLRNEIDPKNGWVLLRREFTEPDSFGSDPSSRTLSLGRISDRARVFWNGRELDEEFFSSYKRETPQGYDRHRMYSIPPETVLRENEIRIYLKPYFEYEFGIISGTIHYGLSPRIWKRWVRSEIAGLLVFASFSLIGSFFLFLFAREKKEKENLHFGIFLLSFSSYQISLCEFKYFSGIGVLYLKKLEYSFLVLLFPTFCAFLESFLSPVSETGFRRFRTLLGGKGREIRAVFRSKTRLRFRRILEFSSLVFAALFLFAPDVAFLDRINRNGLQLSWIGYLLLSFWIVLPRAGKDRDARRILFGVLFLISFVIVDVLAERGNFRSFRLSGIGVVCFLFFLCLILANRFVQMRAKLGSWNAVLEKGIATRTEELTKSVQKIKALKEQQDGDYFLITLLFRPFLSSDLETPEGKIETHRKQYKRFQFKNRNYEIGGDVVFCEAVLISGIPYRVVVNADAMGKSIQGASGALIFCSIVKSFLQTPDYPDRSPENWLFLLYKNLQAVFQSLDGSMFVSAVLALVRFETGDFFFLNCEHPHPLLVRDGNAIPLFPEEILPKLGFPVYETSLKLKIQYYSLEVGDTVLFGSDGREDLYLPIGPSLEKQKDSVPEIFCEAAASEPNTLSELEAKLLQKGDLSDDLSFLRIRTKSTAQKEILRNEISCLLRSAKRALQIGNYEEACTWITRTCLLDPSDLNRVRTAIKSAYRAKNKKRIRLLSEKLILRTTGHPLSEIALPSTWEKTEFSTNRNRRFESEIQKKGA</sequence>
<dbReference type="InterPro" id="IPR036457">
    <property type="entry name" value="PPM-type-like_dom_sf"/>
</dbReference>
<dbReference type="Gene3D" id="3.60.40.10">
    <property type="entry name" value="PPM-type phosphatase domain"/>
    <property type="match status" value="1"/>
</dbReference>
<evidence type="ECO:0000259" key="2">
    <source>
        <dbReference type="SMART" id="SM00331"/>
    </source>
</evidence>
<dbReference type="RefSeq" id="WP_100765009.1">
    <property type="nucleotide sequence ID" value="NZ_NPEF02000004.1"/>
</dbReference>
<evidence type="ECO:0000313" key="5">
    <source>
        <dbReference type="Proteomes" id="UP000232122"/>
    </source>
</evidence>
<dbReference type="InterPro" id="IPR008979">
    <property type="entry name" value="Galactose-bd-like_sf"/>
</dbReference>
<dbReference type="Gene3D" id="2.60.120.260">
    <property type="entry name" value="Galactose-binding domain-like"/>
    <property type="match status" value="1"/>
</dbReference>
<proteinExistence type="predicted"/>
<feature type="transmembrane region" description="Helical" evidence="1">
    <location>
        <begin position="416"/>
        <end position="435"/>
    </location>
</feature>
<evidence type="ECO:0000313" key="3">
    <source>
        <dbReference type="EMBL" id="MDV6235068.1"/>
    </source>
</evidence>
<dbReference type="SUPFAM" id="SSF49785">
    <property type="entry name" value="Galactose-binding domain-like"/>
    <property type="match status" value="1"/>
</dbReference>
<reference evidence="3" key="3">
    <citation type="submission" date="2023-10" db="EMBL/GenBank/DDBJ databases">
        <authorList>
            <person name="Picardeau M."/>
            <person name="Thibeaux R."/>
        </authorList>
    </citation>
    <scope>NUCLEOTIDE SEQUENCE</scope>
    <source>
        <strain evidence="3">ATI7-C-A5</strain>
    </source>
</reference>
<dbReference type="Proteomes" id="UP000232122">
    <property type="component" value="Unassembled WGS sequence"/>
</dbReference>
<feature type="transmembrane region" description="Helical" evidence="1">
    <location>
        <begin position="210"/>
        <end position="230"/>
    </location>
</feature>
<keyword evidence="1" id="KW-0812">Transmembrane</keyword>
<dbReference type="EMBL" id="NPEF01000079">
    <property type="protein sequence ID" value="PJZ93162.1"/>
    <property type="molecule type" value="Genomic_DNA"/>
</dbReference>
<feature type="domain" description="PPM-type phosphatase" evidence="2">
    <location>
        <begin position="520"/>
        <end position="731"/>
    </location>
</feature>
<name>A0A2N0B9C8_9LEPT</name>
<dbReference type="AlphaFoldDB" id="A0A2N0B9C8"/>
<accession>A0A2N0B9C8</accession>
<evidence type="ECO:0000256" key="1">
    <source>
        <dbReference type="SAM" id="Phobius"/>
    </source>
</evidence>
<reference evidence="4" key="1">
    <citation type="submission" date="2017-07" db="EMBL/GenBank/DDBJ databases">
        <title>Leptospira spp. isolated from tropical soils.</title>
        <authorList>
            <person name="Thibeaux R."/>
            <person name="Iraola G."/>
            <person name="Ferres I."/>
            <person name="Bierque E."/>
            <person name="Girault D."/>
            <person name="Soupe-Gilbert M.-E."/>
            <person name="Picardeau M."/>
            <person name="Goarant C."/>
        </authorList>
    </citation>
    <scope>NUCLEOTIDE SEQUENCE [LARGE SCALE GENOMIC DNA]</scope>
    <source>
        <strain evidence="4">ATI7-C-A5</strain>
    </source>
</reference>
<dbReference type="InterPro" id="IPR001932">
    <property type="entry name" value="PPM-type_phosphatase-like_dom"/>
</dbReference>
<dbReference type="SMART" id="SM00331">
    <property type="entry name" value="PP2C_SIG"/>
    <property type="match status" value="1"/>
</dbReference>
<protein>
    <submittedName>
        <fullName evidence="3">SpoIIE family protein phosphatase</fullName>
    </submittedName>
</protein>
<dbReference type="EMBL" id="NPEF02000004">
    <property type="protein sequence ID" value="MDV6235068.1"/>
    <property type="molecule type" value="Genomic_DNA"/>
</dbReference>
<comment type="caution">
    <text evidence="4">The sequence shown here is derived from an EMBL/GenBank/DDBJ whole genome shotgun (WGS) entry which is preliminary data.</text>
</comment>
<feature type="transmembrane region" description="Helical" evidence="1">
    <location>
        <begin position="357"/>
        <end position="375"/>
    </location>
</feature>
<keyword evidence="5" id="KW-1185">Reference proteome</keyword>
<keyword evidence="1" id="KW-0472">Membrane</keyword>
<feature type="transmembrane region" description="Helical" evidence="1">
    <location>
        <begin position="330"/>
        <end position="351"/>
    </location>
</feature>
<dbReference type="OrthoDB" id="343048at2"/>
<feature type="transmembrane region" description="Helical" evidence="1">
    <location>
        <begin position="242"/>
        <end position="263"/>
    </location>
</feature>
<feature type="transmembrane region" description="Helical" evidence="1">
    <location>
        <begin position="275"/>
        <end position="293"/>
    </location>
</feature>
<evidence type="ECO:0000313" key="4">
    <source>
        <dbReference type="EMBL" id="PJZ93162.1"/>
    </source>
</evidence>
<feature type="transmembrane region" description="Helical" evidence="1">
    <location>
        <begin position="387"/>
        <end position="404"/>
    </location>
</feature>